<name>A0A875RWI1_EENNA</name>
<dbReference type="Gene3D" id="3.40.30.10">
    <property type="entry name" value="Glutaredoxin"/>
    <property type="match status" value="1"/>
</dbReference>
<dbReference type="InterPro" id="IPR036249">
    <property type="entry name" value="Thioredoxin-like_sf"/>
</dbReference>
<dbReference type="Proteomes" id="UP000662931">
    <property type="component" value="Chromosome 4"/>
</dbReference>
<dbReference type="GeneID" id="62197103"/>
<dbReference type="SUPFAM" id="SSF52833">
    <property type="entry name" value="Thioredoxin-like"/>
    <property type="match status" value="1"/>
</dbReference>
<dbReference type="RefSeq" id="XP_038779882.1">
    <property type="nucleotide sequence ID" value="XM_038923954.1"/>
</dbReference>
<protein>
    <recommendedName>
        <fullName evidence="3">Thioredoxin-like fold domain-containing protein</fullName>
    </recommendedName>
</protein>
<evidence type="ECO:0000313" key="2">
    <source>
        <dbReference type="Proteomes" id="UP000662931"/>
    </source>
</evidence>
<dbReference type="PANTHER" id="PTHR33875:SF2">
    <property type="entry name" value="ACR183CP"/>
    <property type="match status" value="1"/>
</dbReference>
<dbReference type="AlphaFoldDB" id="A0A875RWI1"/>
<sequence length="167" mass="18883">MELIPILKARKSSQSFDFTFINVVQPWHHLNSGASHEVALAVAQAYPDKYWHFSTVLFNHIEEFYDTELYETSRKQVYEKLIKLATDNLDSIDAATLWDLVEIKPSADGKPHNSGNKVTADLKYFTKYQRTCGVHVTPTVFVNGVECSQIGSSTDVNKIVDILCSQI</sequence>
<dbReference type="PANTHER" id="PTHR33875">
    <property type="entry name" value="OS09G0542200 PROTEIN"/>
    <property type="match status" value="1"/>
</dbReference>
<keyword evidence="2" id="KW-1185">Reference proteome</keyword>
<dbReference type="KEGG" id="bnn:FOA43_003703"/>
<evidence type="ECO:0000313" key="1">
    <source>
        <dbReference type="EMBL" id="QPG76317.1"/>
    </source>
</evidence>
<reference evidence="1" key="1">
    <citation type="submission" date="2020-10" db="EMBL/GenBank/DDBJ databases">
        <authorList>
            <person name="Roach M.J.R."/>
        </authorList>
    </citation>
    <scope>NUCLEOTIDE SEQUENCE</scope>
    <source>
        <strain evidence="1">CBS 1945</strain>
    </source>
</reference>
<dbReference type="EMBL" id="CP064815">
    <property type="protein sequence ID" value="QPG76317.1"/>
    <property type="molecule type" value="Genomic_DNA"/>
</dbReference>
<accession>A0A875RWI1</accession>
<gene>
    <name evidence="1" type="ORF">FOA43_003703</name>
</gene>
<organism evidence="1 2">
    <name type="scientific">Eeniella nana</name>
    <name type="common">Yeast</name>
    <name type="synonym">Brettanomyces nanus</name>
    <dbReference type="NCBI Taxonomy" id="13502"/>
    <lineage>
        <taxon>Eukaryota</taxon>
        <taxon>Fungi</taxon>
        <taxon>Dikarya</taxon>
        <taxon>Ascomycota</taxon>
        <taxon>Saccharomycotina</taxon>
        <taxon>Pichiomycetes</taxon>
        <taxon>Pichiales</taxon>
        <taxon>Pichiaceae</taxon>
        <taxon>Brettanomyces</taxon>
    </lineage>
</organism>
<evidence type="ECO:0008006" key="3">
    <source>
        <dbReference type="Google" id="ProtNLM"/>
    </source>
</evidence>
<dbReference type="OrthoDB" id="37297at2759"/>
<proteinExistence type="predicted"/>